<sequence length="166" mass="18985">MPRPPAPKKGWLAHYSELVAAWRRKNPQDGEDAMQDAVVGMLENGLIAVENPRGYLARSISNGLVDRYRRRSAIDFQPLEELDENEHPAVQDSQTSLYTKEVLDALMAALEELPLSCQKVYIRHRLEGWSHAEIAADLGISRSMVEKHMNRALLHIHERLQKYSPY</sequence>
<keyword evidence="7" id="KW-1185">Reference proteome</keyword>
<dbReference type="PANTHER" id="PTHR43133:SF63">
    <property type="entry name" value="RNA POLYMERASE SIGMA FACTOR FECI-RELATED"/>
    <property type="match status" value="1"/>
</dbReference>
<dbReference type="Gene3D" id="1.10.10.10">
    <property type="entry name" value="Winged helix-like DNA-binding domain superfamily/Winged helix DNA-binding domain"/>
    <property type="match status" value="1"/>
</dbReference>
<evidence type="ECO:0000259" key="5">
    <source>
        <dbReference type="Pfam" id="PF08281"/>
    </source>
</evidence>
<dbReference type="InterPro" id="IPR036388">
    <property type="entry name" value="WH-like_DNA-bd_sf"/>
</dbReference>
<accession>A0A3P4B600</accession>
<evidence type="ECO:0000313" key="6">
    <source>
        <dbReference type="EMBL" id="VCU71098.1"/>
    </source>
</evidence>
<dbReference type="Proteomes" id="UP000277294">
    <property type="component" value="Unassembled WGS sequence"/>
</dbReference>
<evidence type="ECO:0000256" key="4">
    <source>
        <dbReference type="ARBA" id="ARBA00023163"/>
    </source>
</evidence>
<dbReference type="SUPFAM" id="SSF88946">
    <property type="entry name" value="Sigma2 domain of RNA polymerase sigma factors"/>
    <property type="match status" value="1"/>
</dbReference>
<dbReference type="PANTHER" id="PTHR43133">
    <property type="entry name" value="RNA POLYMERASE ECF-TYPE SIGMA FACTO"/>
    <property type="match status" value="1"/>
</dbReference>
<dbReference type="GO" id="GO:0003677">
    <property type="term" value="F:DNA binding"/>
    <property type="evidence" value="ECO:0007669"/>
    <property type="project" value="InterPro"/>
</dbReference>
<dbReference type="GO" id="GO:0016987">
    <property type="term" value="F:sigma factor activity"/>
    <property type="evidence" value="ECO:0007669"/>
    <property type="project" value="UniProtKB-KW"/>
</dbReference>
<keyword evidence="3" id="KW-0731">Sigma factor</keyword>
<evidence type="ECO:0000313" key="7">
    <source>
        <dbReference type="Proteomes" id="UP000277294"/>
    </source>
</evidence>
<dbReference type="RefSeq" id="WP_124080560.1">
    <property type="nucleotide sequence ID" value="NZ_UWPJ01000024.1"/>
</dbReference>
<dbReference type="EMBL" id="UWPJ01000024">
    <property type="protein sequence ID" value="VCU71098.1"/>
    <property type="molecule type" value="Genomic_DNA"/>
</dbReference>
<proteinExistence type="inferred from homology"/>
<reference evidence="6 7" key="1">
    <citation type="submission" date="2018-10" db="EMBL/GenBank/DDBJ databases">
        <authorList>
            <person name="Criscuolo A."/>
        </authorList>
    </citation>
    <scope>NUCLEOTIDE SEQUENCE [LARGE SCALE GENOMIC DNA]</scope>
    <source>
        <strain evidence="6">DnA1</strain>
    </source>
</reference>
<dbReference type="InterPro" id="IPR039425">
    <property type="entry name" value="RNA_pol_sigma-70-like"/>
</dbReference>
<dbReference type="OrthoDB" id="192021at2"/>
<keyword evidence="2" id="KW-0805">Transcription regulation</keyword>
<dbReference type="InterPro" id="IPR014284">
    <property type="entry name" value="RNA_pol_sigma-70_dom"/>
</dbReference>
<dbReference type="GO" id="GO:0006352">
    <property type="term" value="P:DNA-templated transcription initiation"/>
    <property type="evidence" value="ECO:0007669"/>
    <property type="project" value="InterPro"/>
</dbReference>
<evidence type="ECO:0000256" key="3">
    <source>
        <dbReference type="ARBA" id="ARBA00023082"/>
    </source>
</evidence>
<evidence type="ECO:0000256" key="1">
    <source>
        <dbReference type="ARBA" id="ARBA00010641"/>
    </source>
</evidence>
<dbReference type="NCBIfam" id="TIGR02937">
    <property type="entry name" value="sigma70-ECF"/>
    <property type="match status" value="1"/>
</dbReference>
<protein>
    <submittedName>
        <fullName evidence="6">Putative RNA polymerase sigma factor FecI</fullName>
    </submittedName>
</protein>
<feature type="domain" description="RNA polymerase sigma factor 70 region 4 type 2" evidence="5">
    <location>
        <begin position="104"/>
        <end position="156"/>
    </location>
</feature>
<gene>
    <name evidence="6" type="primary">fecI_11</name>
    <name evidence="6" type="ORF">PIGHUM_03178</name>
</gene>
<dbReference type="InterPro" id="IPR013325">
    <property type="entry name" value="RNA_pol_sigma_r2"/>
</dbReference>
<keyword evidence="4" id="KW-0804">Transcription</keyword>
<organism evidence="6 7">
    <name type="scientific">Pigmentiphaga humi</name>
    <dbReference type="NCBI Taxonomy" id="2478468"/>
    <lineage>
        <taxon>Bacteria</taxon>
        <taxon>Pseudomonadati</taxon>
        <taxon>Pseudomonadota</taxon>
        <taxon>Betaproteobacteria</taxon>
        <taxon>Burkholderiales</taxon>
        <taxon>Alcaligenaceae</taxon>
        <taxon>Pigmentiphaga</taxon>
    </lineage>
</organism>
<name>A0A3P4B600_9BURK</name>
<evidence type="ECO:0000256" key="2">
    <source>
        <dbReference type="ARBA" id="ARBA00023015"/>
    </source>
</evidence>
<dbReference type="SUPFAM" id="SSF88659">
    <property type="entry name" value="Sigma3 and sigma4 domains of RNA polymerase sigma factors"/>
    <property type="match status" value="1"/>
</dbReference>
<dbReference type="Pfam" id="PF08281">
    <property type="entry name" value="Sigma70_r4_2"/>
    <property type="match status" value="1"/>
</dbReference>
<dbReference type="AlphaFoldDB" id="A0A3P4B600"/>
<comment type="similarity">
    <text evidence="1">Belongs to the sigma-70 factor family. ECF subfamily.</text>
</comment>
<dbReference type="InterPro" id="IPR013324">
    <property type="entry name" value="RNA_pol_sigma_r3/r4-like"/>
</dbReference>
<dbReference type="InterPro" id="IPR013249">
    <property type="entry name" value="RNA_pol_sigma70_r4_t2"/>
</dbReference>